<dbReference type="PANTHER" id="PTHR12110:SF41">
    <property type="entry name" value="INOSOSE DEHYDRATASE"/>
    <property type="match status" value="1"/>
</dbReference>
<dbReference type="Gene3D" id="3.20.20.150">
    <property type="entry name" value="Divalent-metal-dependent TIM barrel enzymes"/>
    <property type="match status" value="1"/>
</dbReference>
<reference evidence="3 4" key="1">
    <citation type="submission" date="2019-01" db="EMBL/GenBank/DDBJ databases">
        <title>Genome sequencing of strain FW100M-8.</title>
        <authorList>
            <person name="Heo J."/>
            <person name="Kim S.-J."/>
            <person name="Kim J.-S."/>
            <person name="Hong S.-B."/>
            <person name="Kwon S.-W."/>
        </authorList>
    </citation>
    <scope>NUCLEOTIDE SEQUENCE [LARGE SCALE GENOMIC DNA]</scope>
    <source>
        <strain evidence="3 4">FW100M-8</strain>
    </source>
</reference>
<dbReference type="OrthoDB" id="5182842at2"/>
<evidence type="ECO:0000313" key="3">
    <source>
        <dbReference type="EMBL" id="QAY73442.1"/>
    </source>
</evidence>
<dbReference type="PANTHER" id="PTHR12110">
    <property type="entry name" value="HYDROXYPYRUVATE ISOMERASE"/>
    <property type="match status" value="1"/>
</dbReference>
<sequence>MNRLDPSARSRDAAATSDETLDGERFPVVHHSVSLQLYSVRDALEADPVGTIDRVAALGFTAVESGFKALTAHPELVDAIHRNDLATPTMTSPLFRVADREAVWALAKRLGAHTVVETFIPEEHWTSVEDVDAIAAELNASAAEAAAHGLRVGYHNHWWELETRFDGVQAMELLIDRLVPEVILEIDAYWVAVGGEDAVAFVGRHADRIRYLHLKDGPIDRENTHQRPAGTGSMPIRELIAAATSLEGVVVEFDAYDGDVFAASEQSRLYLTGIVGGSVETGSVETGAVETGTVETGANA</sequence>
<keyword evidence="4" id="KW-1185">Reference proteome</keyword>
<organism evidence="3 4">
    <name type="scientific">Agromyces protaetiae</name>
    <dbReference type="NCBI Taxonomy" id="2509455"/>
    <lineage>
        <taxon>Bacteria</taxon>
        <taxon>Bacillati</taxon>
        <taxon>Actinomycetota</taxon>
        <taxon>Actinomycetes</taxon>
        <taxon>Micrococcales</taxon>
        <taxon>Microbacteriaceae</taxon>
        <taxon>Agromyces</taxon>
    </lineage>
</organism>
<dbReference type="EMBL" id="CP035491">
    <property type="protein sequence ID" value="QAY73442.1"/>
    <property type="molecule type" value="Genomic_DNA"/>
</dbReference>
<feature type="domain" description="Xylose isomerase-like TIM barrel" evidence="2">
    <location>
        <begin position="52"/>
        <end position="242"/>
    </location>
</feature>
<dbReference type="Pfam" id="PF01261">
    <property type="entry name" value="AP_endonuc_2"/>
    <property type="match status" value="1"/>
</dbReference>
<evidence type="ECO:0000313" key="4">
    <source>
        <dbReference type="Proteomes" id="UP000291259"/>
    </source>
</evidence>
<proteinExistence type="predicted"/>
<dbReference type="GO" id="GO:0016853">
    <property type="term" value="F:isomerase activity"/>
    <property type="evidence" value="ECO:0007669"/>
    <property type="project" value="UniProtKB-KW"/>
</dbReference>
<keyword evidence="1" id="KW-0119">Carbohydrate metabolism</keyword>
<protein>
    <submittedName>
        <fullName evidence="3">Sugar phosphate isomerase/epimerase</fullName>
    </submittedName>
</protein>
<dbReference type="SUPFAM" id="SSF51658">
    <property type="entry name" value="Xylose isomerase-like"/>
    <property type="match status" value="1"/>
</dbReference>
<evidence type="ECO:0000256" key="1">
    <source>
        <dbReference type="ARBA" id="ARBA00023277"/>
    </source>
</evidence>
<dbReference type="InterPro" id="IPR050312">
    <property type="entry name" value="IolE/XylAMocC-like"/>
</dbReference>
<dbReference type="AlphaFoldDB" id="A0A4P6FBS3"/>
<dbReference type="InterPro" id="IPR013022">
    <property type="entry name" value="Xyl_isomerase-like_TIM-brl"/>
</dbReference>
<accession>A0A4P6FBS3</accession>
<keyword evidence="3" id="KW-0413">Isomerase</keyword>
<name>A0A4P6FBS3_9MICO</name>
<dbReference type="InterPro" id="IPR036237">
    <property type="entry name" value="Xyl_isomerase-like_sf"/>
</dbReference>
<dbReference type="Proteomes" id="UP000291259">
    <property type="component" value="Chromosome"/>
</dbReference>
<gene>
    <name evidence="3" type="ORF">ET445_08935</name>
</gene>
<dbReference type="KEGG" id="agf:ET445_08935"/>
<evidence type="ECO:0000259" key="2">
    <source>
        <dbReference type="Pfam" id="PF01261"/>
    </source>
</evidence>